<evidence type="ECO:0000313" key="2">
    <source>
        <dbReference type="Proteomes" id="UP000219335"/>
    </source>
</evidence>
<dbReference type="EMBL" id="OCMU01000001">
    <property type="protein sequence ID" value="SOD19370.1"/>
    <property type="molecule type" value="Genomic_DNA"/>
</dbReference>
<gene>
    <name evidence="1" type="ORF">SAMN06297164_2355</name>
</gene>
<protein>
    <submittedName>
        <fullName evidence="1">Uncharacterized protein</fullName>
    </submittedName>
</protein>
<evidence type="ECO:0000313" key="1">
    <source>
        <dbReference type="EMBL" id="SOD19370.1"/>
    </source>
</evidence>
<dbReference type="AlphaFoldDB" id="A0A286ABT7"/>
<proteinExistence type="predicted"/>
<dbReference type="Proteomes" id="UP000219335">
    <property type="component" value="Unassembled WGS sequence"/>
</dbReference>
<organism evidence="1 2">
    <name type="scientific">Nitrosomonas ureae</name>
    <dbReference type="NCBI Taxonomy" id="44577"/>
    <lineage>
        <taxon>Bacteria</taxon>
        <taxon>Pseudomonadati</taxon>
        <taxon>Pseudomonadota</taxon>
        <taxon>Betaproteobacteria</taxon>
        <taxon>Nitrosomonadales</taxon>
        <taxon>Nitrosomonadaceae</taxon>
        <taxon>Nitrosomonas</taxon>
    </lineage>
</organism>
<accession>A0A286ABT7</accession>
<name>A0A286ABT7_9PROT</name>
<sequence>MLSTEEAKQVASTILHQLGGRRFIAMTGARDFIAINDGRGGMHCRIPKMTGVKVNTVKITLNEMDYYDVSFGRLYAGKHTVISEHSDICFDELQTLFRRETGLATLL</sequence>
<reference evidence="1 2" key="1">
    <citation type="submission" date="2017-09" db="EMBL/GenBank/DDBJ databases">
        <authorList>
            <person name="Ehlers B."/>
            <person name="Leendertz F.H."/>
        </authorList>
    </citation>
    <scope>NUCLEOTIDE SEQUENCE [LARGE SCALE GENOMIC DNA]</scope>
    <source>
        <strain evidence="1 2">Nm42</strain>
    </source>
</reference>
<dbReference type="RefSeq" id="WP_097105762.1">
    <property type="nucleotide sequence ID" value="NZ_OCMU01000001.1"/>
</dbReference>